<gene>
    <name evidence="1" type="ORF">QR98_0025020</name>
</gene>
<proteinExistence type="predicted"/>
<evidence type="ECO:0000313" key="2">
    <source>
        <dbReference type="Proteomes" id="UP000616769"/>
    </source>
</evidence>
<dbReference type="Proteomes" id="UP000616769">
    <property type="component" value="Unassembled WGS sequence"/>
</dbReference>
<accession>A0A131ZZG2</accession>
<protein>
    <submittedName>
        <fullName evidence="1">Uncharacterized protein</fullName>
    </submittedName>
</protein>
<evidence type="ECO:0000313" key="1">
    <source>
        <dbReference type="EMBL" id="KPM04063.1"/>
    </source>
</evidence>
<dbReference type="EMBL" id="JXLN01007225">
    <property type="protein sequence ID" value="KPM04063.1"/>
    <property type="molecule type" value="Genomic_DNA"/>
</dbReference>
<sequence>MLEQMIEVKEPPMSIAIVRYYWPDGWRKRVNRARRRRETFSRSVELVFSLRKCQTLIDKKKHSK</sequence>
<dbReference type="VEuPathDB" id="VectorBase:SSCA008867"/>
<reference evidence="1 2" key="1">
    <citation type="journal article" date="2015" name="Parasit. Vectors">
        <title>Draft genome of the scabies mite.</title>
        <authorList>
            <person name="Rider S.D.Jr."/>
            <person name="Morgan M.S."/>
            <person name="Arlian L.G."/>
        </authorList>
    </citation>
    <scope>NUCLEOTIDE SEQUENCE [LARGE SCALE GENOMIC DNA]</scope>
    <source>
        <strain evidence="1">Arlian Lab</strain>
    </source>
</reference>
<dbReference type="AlphaFoldDB" id="A0A131ZZG2"/>
<organism evidence="1 2">
    <name type="scientific">Sarcoptes scabiei</name>
    <name type="common">Itch mite</name>
    <name type="synonym">Acarus scabiei</name>
    <dbReference type="NCBI Taxonomy" id="52283"/>
    <lineage>
        <taxon>Eukaryota</taxon>
        <taxon>Metazoa</taxon>
        <taxon>Ecdysozoa</taxon>
        <taxon>Arthropoda</taxon>
        <taxon>Chelicerata</taxon>
        <taxon>Arachnida</taxon>
        <taxon>Acari</taxon>
        <taxon>Acariformes</taxon>
        <taxon>Sarcoptiformes</taxon>
        <taxon>Astigmata</taxon>
        <taxon>Psoroptidia</taxon>
        <taxon>Sarcoptoidea</taxon>
        <taxon>Sarcoptidae</taxon>
        <taxon>Sarcoptinae</taxon>
        <taxon>Sarcoptes</taxon>
    </lineage>
</organism>
<comment type="caution">
    <text evidence="1">The sequence shown here is derived from an EMBL/GenBank/DDBJ whole genome shotgun (WGS) entry which is preliminary data.</text>
</comment>
<name>A0A131ZZG2_SARSC</name>